<feature type="compositionally biased region" description="Low complexity" evidence="1">
    <location>
        <begin position="141"/>
        <end position="160"/>
    </location>
</feature>
<organism evidence="2 3">
    <name type="scientific">Actinoplanes friuliensis DSM 7358</name>
    <dbReference type="NCBI Taxonomy" id="1246995"/>
    <lineage>
        <taxon>Bacteria</taxon>
        <taxon>Bacillati</taxon>
        <taxon>Actinomycetota</taxon>
        <taxon>Actinomycetes</taxon>
        <taxon>Micromonosporales</taxon>
        <taxon>Micromonosporaceae</taxon>
        <taxon>Actinoplanes</taxon>
    </lineage>
</organism>
<dbReference type="eggNOG" id="ENOG5033S8N">
    <property type="taxonomic scope" value="Bacteria"/>
</dbReference>
<evidence type="ECO:0008006" key="4">
    <source>
        <dbReference type="Google" id="ProtNLM"/>
    </source>
</evidence>
<dbReference type="PATRIC" id="fig|1246995.3.peg.5574"/>
<feature type="compositionally biased region" description="Gly residues" evidence="1">
    <location>
        <begin position="257"/>
        <end position="270"/>
    </location>
</feature>
<dbReference type="KEGG" id="afs:AFR_27500"/>
<dbReference type="AlphaFoldDB" id="U5W746"/>
<keyword evidence="3" id="KW-1185">Reference proteome</keyword>
<evidence type="ECO:0000313" key="2">
    <source>
        <dbReference type="EMBL" id="AGZ43761.1"/>
    </source>
</evidence>
<dbReference type="OrthoDB" id="4331351at2"/>
<dbReference type="EMBL" id="CP006272">
    <property type="protein sequence ID" value="AGZ43761.1"/>
    <property type="molecule type" value="Genomic_DNA"/>
</dbReference>
<name>U5W746_9ACTN</name>
<accession>U5W746</accession>
<dbReference type="HOGENOM" id="CLU_060254_0_0_11"/>
<dbReference type="Proteomes" id="UP000017746">
    <property type="component" value="Chromosome"/>
</dbReference>
<proteinExistence type="predicted"/>
<feature type="region of interest" description="Disordered" evidence="1">
    <location>
        <begin position="136"/>
        <end position="160"/>
    </location>
</feature>
<reference evidence="2 3" key="1">
    <citation type="journal article" date="2014" name="J. Biotechnol.">
        <title>Complete genome sequence of the actinobacterium Actinoplanes friuliensis HAG 010964, producer of the lipopeptide antibiotic friulimycin.</title>
        <authorList>
            <person name="Ruckert C."/>
            <person name="Szczepanowski R."/>
            <person name="Albersmeier A."/>
            <person name="Goesmann A."/>
            <person name="Fischer N."/>
            <person name="Steinkamper A."/>
            <person name="Puhler A."/>
            <person name="Biener R."/>
            <person name="Schwartz D."/>
            <person name="Kalinowski J."/>
        </authorList>
    </citation>
    <scope>NUCLEOTIDE SEQUENCE [LARGE SCALE GENOMIC DNA]</scope>
    <source>
        <strain evidence="2 3">DSM 7358</strain>
    </source>
</reference>
<evidence type="ECO:0000313" key="3">
    <source>
        <dbReference type="Proteomes" id="UP000017746"/>
    </source>
</evidence>
<protein>
    <recommendedName>
        <fullName evidence="4">Secreted protein</fullName>
    </recommendedName>
</protein>
<dbReference type="RefSeq" id="WP_023560099.1">
    <property type="nucleotide sequence ID" value="NC_022657.1"/>
</dbReference>
<gene>
    <name evidence="2" type="ORF">AFR_27500</name>
</gene>
<feature type="compositionally biased region" description="Acidic residues" evidence="1">
    <location>
        <begin position="271"/>
        <end position="283"/>
    </location>
</feature>
<evidence type="ECO:0000256" key="1">
    <source>
        <dbReference type="SAM" id="MobiDB-lite"/>
    </source>
</evidence>
<sequence length="389" mass="39323">MNSSRTTARRWQIAGVGAVAVVLVGVGLGVASAAESGPPTVNCPGVAGALGAVPDRASDEIARNLTLLNTQIAEANKRLVTSAGEGGPAFIQNAILGPLKDKRVATINRMATAIGRSAPKPDLDVNKLATCSLNENGGGAAAPEPTAAPEAPDTAAGAAPTVDCPAVADELGTVPAQAQAEIERNLALLDTQIAEANKRLASSVGEGGKNFIQNAILGPLKDKRVATINRMATAIGRNADKPVLDVDGLATCSLNENGGGGEEAGNGGAGEEAENGDGGEEAEPAPTEVGTGEAPTVNCPDVTGLPAIPAQAQAEVTRNLELLDTQIAEANNRLASTIGQGGPNFIQNAILGPLEDKRIATLNRIETAIGRNADRPEGLERFGACSLNE</sequence>
<feature type="region of interest" description="Disordered" evidence="1">
    <location>
        <begin position="254"/>
        <end position="294"/>
    </location>
</feature>
<dbReference type="STRING" id="1246995.AFR_27500"/>